<feature type="chain" id="PRO_5008920312" evidence="3">
    <location>
        <begin position="23"/>
        <end position="292"/>
    </location>
</feature>
<keyword evidence="3" id="KW-0732">Signal</keyword>
<sequence>MGVFHILKKIVILPVIICSLECSKNVLYDVRRGQNVYSQADSINFRNNRILEGSRNKFDINYFYDSVVSIVDLKDGDEECGETQPSKRNKNKKTVRNNTEEYKDKMKLKGSKMVKKDWDCADTMGCDCADTMGCDCESSDNTMDDEKITIVEDILEDLESANDYDYNNKKCKPTLPLCPDYSLVKSNASSKCEHSKHEETDGGHMLDIDFQKYEEEYNKFNLQEYKKKGLTEEKLKQKFMDVALNIVIGILVIGTIGPAFPFMYTRKEKIGTPVKKIWNFYENIFKRKRQNK</sequence>
<organism evidence="4 5">
    <name type="scientific">Plasmodium chabaudi adami</name>
    <dbReference type="NCBI Taxonomy" id="5826"/>
    <lineage>
        <taxon>Eukaryota</taxon>
        <taxon>Sar</taxon>
        <taxon>Alveolata</taxon>
        <taxon>Apicomplexa</taxon>
        <taxon>Aconoidasida</taxon>
        <taxon>Haemosporida</taxon>
        <taxon>Plasmodiidae</taxon>
        <taxon>Plasmodium</taxon>
        <taxon>Plasmodium (Vinckeia)</taxon>
    </lineage>
</organism>
<dbReference type="Pfam" id="PF09592">
    <property type="entry name" value="DUF2031"/>
    <property type="match status" value="1"/>
</dbReference>
<feature type="signal peptide" evidence="3">
    <location>
        <begin position="1"/>
        <end position="22"/>
    </location>
</feature>
<dbReference type="AlphaFoldDB" id="A0A1D3RRM2"/>
<evidence type="ECO:0000256" key="2">
    <source>
        <dbReference type="SAM" id="Phobius"/>
    </source>
</evidence>
<reference evidence="4 5" key="1">
    <citation type="submission" date="2016-08" db="EMBL/GenBank/DDBJ databases">
        <authorList>
            <consortium name="Pathogen Informatics"/>
        </authorList>
    </citation>
    <scope>NUCLEOTIDE SEQUENCE [LARGE SCALE GENOMIC DNA]</scope>
    <source>
        <strain evidence="4 5">DK</strain>
    </source>
</reference>
<evidence type="ECO:0000256" key="1">
    <source>
        <dbReference type="SAM" id="MobiDB-lite"/>
    </source>
</evidence>
<feature type="transmembrane region" description="Helical" evidence="2">
    <location>
        <begin position="242"/>
        <end position="264"/>
    </location>
</feature>
<dbReference type="Proteomes" id="UP000195879">
    <property type="component" value="Chromosome 1"/>
</dbReference>
<protein>
    <submittedName>
        <fullName evidence="4">Fam-b protein</fullName>
    </submittedName>
</protein>
<keyword evidence="2" id="KW-0812">Transmembrane</keyword>
<gene>
    <name evidence="4" type="ORF">PCHDK_000017800</name>
</gene>
<evidence type="ECO:0000313" key="4">
    <source>
        <dbReference type="EMBL" id="SCN58811.1"/>
    </source>
</evidence>
<feature type="region of interest" description="Disordered" evidence="1">
    <location>
        <begin position="79"/>
        <end position="102"/>
    </location>
</feature>
<dbReference type="OrthoDB" id="372881at2759"/>
<dbReference type="InterPro" id="IPR006484">
    <property type="entry name" value="PYST_B"/>
</dbReference>
<dbReference type="EMBL" id="LT608195">
    <property type="protein sequence ID" value="SCN58811.1"/>
    <property type="molecule type" value="Genomic_DNA"/>
</dbReference>
<evidence type="ECO:0000256" key="3">
    <source>
        <dbReference type="SAM" id="SignalP"/>
    </source>
</evidence>
<evidence type="ECO:0000313" key="5">
    <source>
        <dbReference type="Proteomes" id="UP000195879"/>
    </source>
</evidence>
<proteinExistence type="predicted"/>
<accession>A0A1D3RRM2</accession>
<keyword evidence="2" id="KW-0472">Membrane</keyword>
<keyword evidence="2" id="KW-1133">Transmembrane helix</keyword>
<name>A0A1D3RRM2_PLACE</name>